<dbReference type="AlphaFoldDB" id="A0AB34JUW0"/>
<feature type="coiled-coil region" evidence="1">
    <location>
        <begin position="20"/>
        <end position="47"/>
    </location>
</feature>
<dbReference type="Proteomes" id="UP001515480">
    <property type="component" value="Unassembled WGS sequence"/>
</dbReference>
<organism evidence="3 4">
    <name type="scientific">Prymnesium parvum</name>
    <name type="common">Toxic golden alga</name>
    <dbReference type="NCBI Taxonomy" id="97485"/>
    <lineage>
        <taxon>Eukaryota</taxon>
        <taxon>Haptista</taxon>
        <taxon>Haptophyta</taxon>
        <taxon>Prymnesiophyceae</taxon>
        <taxon>Prymnesiales</taxon>
        <taxon>Prymnesiaceae</taxon>
        <taxon>Prymnesium</taxon>
    </lineage>
</organism>
<feature type="coiled-coil region" evidence="1">
    <location>
        <begin position="522"/>
        <end position="556"/>
    </location>
</feature>
<keyword evidence="1" id="KW-0175">Coiled coil</keyword>
<sequence>MAAEEAAEAAEGSVEADDAVAHTLEQMKALALENDELRRQHAEQRHAHIALLEVNRELQWRLDALSDSAAAGEPPSERDWRDVDAKLQLLLTENNLLEARAREASEEAAAHAQSMHELQLAVAHAHAAAERAQEEAADAEARRVEAETRAEAAVEREREAERRSAESTAAIGRLQRELEEAREQVLRAHCEAAEGRHEAERWNAHVSAGMAEATRREQLADAARVDMAAQLQEYKQRIQAFEDEWMGTDRIVQGHLEASENLSRELQLSQDSVQRLEAGLAQCRGALERASVREAQLQGEVKQLSARLEQQAEMLARQAKLARTAAYETSQAGVKQLEEARAAAQREAQAMAERELRHARTLEDVHSKLERELRERRALQRQLEEAQAVAAARSAERAEVAAAGDPPLRAEVAACRRRAEEAEHSAQRLQAQLRQAADEMARLRARAEGADAEAQRAEIRGRRAAAQAEAERDAMALRLAQRAEAADSALAEVAQMEGRLHTEHEAIRRHCEQETGRLRQRNEGLMAQLDDAVQAAAQLQDLLSAQQQLAEAYRHEARVALEQLSEMSDLGPVSHRRQHQSLQQLRDEISREQNSKLSSVQTMLEAMQLELQATRGATEEQQRRVQTAQLLVL</sequence>
<feature type="region of interest" description="Disordered" evidence="2">
    <location>
        <begin position="126"/>
        <end position="168"/>
    </location>
</feature>
<accession>A0AB34JUW0</accession>
<evidence type="ECO:0000313" key="4">
    <source>
        <dbReference type="Proteomes" id="UP001515480"/>
    </source>
</evidence>
<evidence type="ECO:0000313" key="3">
    <source>
        <dbReference type="EMBL" id="KAL1524857.1"/>
    </source>
</evidence>
<comment type="caution">
    <text evidence="3">The sequence shown here is derived from an EMBL/GenBank/DDBJ whole genome shotgun (WGS) entry which is preliminary data.</text>
</comment>
<feature type="region of interest" description="Disordered" evidence="2">
    <location>
        <begin position="1"/>
        <end position="20"/>
    </location>
</feature>
<keyword evidence="4" id="KW-1185">Reference proteome</keyword>
<reference evidence="3 4" key="1">
    <citation type="journal article" date="2024" name="Science">
        <title>Giant polyketide synthase enzymes in the biosynthesis of giant marine polyether toxins.</title>
        <authorList>
            <person name="Fallon T.R."/>
            <person name="Shende V.V."/>
            <person name="Wierzbicki I.H."/>
            <person name="Pendleton A.L."/>
            <person name="Watervoot N.F."/>
            <person name="Auber R.P."/>
            <person name="Gonzalez D.J."/>
            <person name="Wisecaver J.H."/>
            <person name="Moore B.S."/>
        </authorList>
    </citation>
    <scope>NUCLEOTIDE SEQUENCE [LARGE SCALE GENOMIC DNA]</scope>
    <source>
        <strain evidence="3 4">12B1</strain>
    </source>
</reference>
<dbReference type="EMBL" id="JBGBPQ010000004">
    <property type="protein sequence ID" value="KAL1524857.1"/>
    <property type="molecule type" value="Genomic_DNA"/>
</dbReference>
<evidence type="ECO:0000256" key="2">
    <source>
        <dbReference type="SAM" id="MobiDB-lite"/>
    </source>
</evidence>
<proteinExistence type="predicted"/>
<protein>
    <submittedName>
        <fullName evidence="3">Uncharacterized protein</fullName>
    </submittedName>
</protein>
<feature type="compositionally biased region" description="Basic and acidic residues" evidence="2">
    <location>
        <begin position="127"/>
        <end position="165"/>
    </location>
</feature>
<gene>
    <name evidence="3" type="ORF">AB1Y20_019737</name>
</gene>
<evidence type="ECO:0000256" key="1">
    <source>
        <dbReference type="SAM" id="Coils"/>
    </source>
</evidence>
<feature type="coiled-coil region" evidence="1">
    <location>
        <begin position="287"/>
        <end position="460"/>
    </location>
</feature>
<feature type="compositionally biased region" description="Acidic residues" evidence="2">
    <location>
        <begin position="1"/>
        <end position="18"/>
    </location>
</feature>
<name>A0AB34JUW0_PRYPA</name>